<evidence type="ECO:0000256" key="1">
    <source>
        <dbReference type="SAM" id="MobiDB-lite"/>
    </source>
</evidence>
<dbReference type="EMBL" id="SRLO01000325">
    <property type="protein sequence ID" value="TNN60930.1"/>
    <property type="molecule type" value="Genomic_DNA"/>
</dbReference>
<gene>
    <name evidence="3" type="primary">RNF17</name>
    <name evidence="3" type="ORF">EYF80_028925</name>
</gene>
<organism evidence="3 4">
    <name type="scientific">Liparis tanakae</name>
    <name type="common">Tanaka's snailfish</name>
    <dbReference type="NCBI Taxonomy" id="230148"/>
    <lineage>
        <taxon>Eukaryota</taxon>
        <taxon>Metazoa</taxon>
        <taxon>Chordata</taxon>
        <taxon>Craniata</taxon>
        <taxon>Vertebrata</taxon>
        <taxon>Euteleostomi</taxon>
        <taxon>Actinopterygii</taxon>
        <taxon>Neopterygii</taxon>
        <taxon>Teleostei</taxon>
        <taxon>Neoteleostei</taxon>
        <taxon>Acanthomorphata</taxon>
        <taxon>Eupercaria</taxon>
        <taxon>Perciformes</taxon>
        <taxon>Cottioidei</taxon>
        <taxon>Cottales</taxon>
        <taxon>Liparidae</taxon>
        <taxon>Liparis</taxon>
    </lineage>
</organism>
<sequence>MEFVLLSAKLQDWYKEPREEQRVSVPVLHQACVALYEDRKWYRAQVTGRPGGRQVEVQYVDFGNKKLVSVSDLRKIKDEFFSVPSRAIHCCLSDVVPPDGDVWTEACRRRFISLAHQKLVIVMATGEPPQTQPLPVRLFESSLDGPLDSIAELLVQEQLASFTEGLEPPAEGEPAVWDPPLESGSALPAVEEAQSEEALDLPSQLKLIHQLKDLNVRVSHVNSPSSFYVQLGQSGPQLQRSGPQRSGVRAQRMSELVEEQCEHLEHQDLVWELDQELTEERPVPVTLLRSNETGKLVSMADFLDSKGPAAPPGTRCAGSDGDPVPPVPPTPQPRPAPRTVASAEKVETGPYRPPSLPGLGPASLRVTAVGEDGLLHARTPDAEAVRRRLGERLQQSMKTLPRQRAYTWRTVRGLAVRGPDMLWYRGQLLELLGGHVKVQDVDSGLVENIPVVHVYPTLLCDDTPQLSVSCQLHGIQPVGGRWQCDAVALLRELLLSRRVDVEVRALRGPEDAVLGPFISPKLPQEGEPFQVKVKHLRTPNELFLWPLEGSSEQHLEGEHLEEALSRINDDMEATQHLTDMRQGGPCLAQYSDGRFYRARVDALSGVEPVRVLVQHVDFGSEDSLPPARLRRLPAALLRFPPQALEVKVSGFGPPSGGGEQEEEEGAVLSYSPGWSLKATMDMLHMLHGHITAAIVAREPELTVLLYNEDGELVHLPLVSSGLAELE</sequence>
<dbReference type="OrthoDB" id="5800423at2759"/>
<feature type="region of interest" description="Disordered" evidence="1">
    <location>
        <begin position="305"/>
        <end position="359"/>
    </location>
</feature>
<evidence type="ECO:0000313" key="4">
    <source>
        <dbReference type="Proteomes" id="UP000314294"/>
    </source>
</evidence>
<protein>
    <submittedName>
        <fullName evidence="3">RING finger protein 17</fullName>
    </submittedName>
</protein>
<dbReference type="Pfam" id="PF00567">
    <property type="entry name" value="TUDOR"/>
    <property type="match status" value="3"/>
</dbReference>
<name>A0A4Z2H5Z5_9TELE</name>
<dbReference type="AlphaFoldDB" id="A0A4Z2H5Z5"/>
<accession>A0A4Z2H5Z5</accession>
<feature type="domain" description="Tudor" evidence="2">
    <location>
        <begin position="25"/>
        <end position="83"/>
    </location>
</feature>
<comment type="caution">
    <text evidence="3">The sequence shown here is derived from an EMBL/GenBank/DDBJ whole genome shotgun (WGS) entry which is preliminary data.</text>
</comment>
<feature type="domain" description="Tudor" evidence="2">
    <location>
        <begin position="579"/>
        <end position="639"/>
    </location>
</feature>
<dbReference type="InterPro" id="IPR035437">
    <property type="entry name" value="SNase_OB-fold_sf"/>
</dbReference>
<evidence type="ECO:0000313" key="3">
    <source>
        <dbReference type="EMBL" id="TNN60930.1"/>
    </source>
</evidence>
<dbReference type="PANTHER" id="PTHR16442:SF1">
    <property type="entry name" value="RING FINGER PROTEIN 17"/>
    <property type="match status" value="1"/>
</dbReference>
<dbReference type="PANTHER" id="PTHR16442">
    <property type="entry name" value="RING FINGER PROTEIN 17"/>
    <property type="match status" value="1"/>
</dbReference>
<dbReference type="Proteomes" id="UP000314294">
    <property type="component" value="Unassembled WGS sequence"/>
</dbReference>
<dbReference type="SUPFAM" id="SSF63748">
    <property type="entry name" value="Tudor/PWWP/MBT"/>
    <property type="match status" value="3"/>
</dbReference>
<proteinExistence type="predicted"/>
<dbReference type="SMART" id="SM00333">
    <property type="entry name" value="TUDOR"/>
    <property type="match status" value="2"/>
</dbReference>
<reference evidence="3 4" key="1">
    <citation type="submission" date="2019-03" db="EMBL/GenBank/DDBJ databases">
        <title>First draft genome of Liparis tanakae, snailfish: a comprehensive survey of snailfish specific genes.</title>
        <authorList>
            <person name="Kim W."/>
            <person name="Song I."/>
            <person name="Jeong J.-H."/>
            <person name="Kim D."/>
            <person name="Kim S."/>
            <person name="Ryu S."/>
            <person name="Song J.Y."/>
            <person name="Lee S.K."/>
        </authorList>
    </citation>
    <scope>NUCLEOTIDE SEQUENCE [LARGE SCALE GENOMIC DNA]</scope>
    <source>
        <tissue evidence="3">Muscle</tissue>
    </source>
</reference>
<keyword evidence="4" id="KW-1185">Reference proteome</keyword>
<dbReference type="Gene3D" id="2.30.30.140">
    <property type="match status" value="3"/>
</dbReference>
<dbReference type="PROSITE" id="PS50304">
    <property type="entry name" value="TUDOR"/>
    <property type="match status" value="2"/>
</dbReference>
<evidence type="ECO:0000259" key="2">
    <source>
        <dbReference type="PROSITE" id="PS50304"/>
    </source>
</evidence>
<feature type="compositionally biased region" description="Pro residues" evidence="1">
    <location>
        <begin position="323"/>
        <end position="336"/>
    </location>
</feature>
<dbReference type="InterPro" id="IPR002999">
    <property type="entry name" value="Tudor"/>
</dbReference>
<dbReference type="Gene3D" id="2.40.50.90">
    <property type="match status" value="3"/>
</dbReference>